<dbReference type="InterPro" id="IPR003369">
    <property type="entry name" value="TatA/B/E"/>
</dbReference>
<dbReference type="PANTHER" id="PTHR42982">
    <property type="entry name" value="SEC-INDEPENDENT PROTEIN TRANSLOCASE PROTEIN TATA"/>
    <property type="match status" value="1"/>
</dbReference>
<dbReference type="Proteomes" id="UP000315724">
    <property type="component" value="Chromosome"/>
</dbReference>
<evidence type="ECO:0000256" key="2">
    <source>
        <dbReference type="ARBA" id="ARBA00022448"/>
    </source>
</evidence>
<comment type="subcellular location">
    <subcellularLocation>
        <location evidence="1 9">Cell membrane</location>
        <topology evidence="1 9">Single-pass membrane protein</topology>
    </subcellularLocation>
</comment>
<keyword evidence="8 9" id="KW-0472">Membrane</keyword>
<dbReference type="Gene3D" id="1.20.5.3310">
    <property type="match status" value="1"/>
</dbReference>
<keyword evidence="3 9" id="KW-1003">Cell membrane</keyword>
<comment type="function">
    <text evidence="9">Part of the twin-arginine translocation (Tat) system that transports large folded proteins containing a characteristic twin-arginine motif in their signal peptide across membranes. TatA could form the protein-conducting channel of the Tat system.</text>
</comment>
<proteinExistence type="inferred from homology"/>
<evidence type="ECO:0000313" key="11">
    <source>
        <dbReference type="Proteomes" id="UP000315724"/>
    </source>
</evidence>
<protein>
    <recommendedName>
        <fullName evidence="9">Sec-independent protein translocase protein TatA</fullName>
    </recommendedName>
</protein>
<dbReference type="GO" id="GO:0008320">
    <property type="term" value="F:protein transmembrane transporter activity"/>
    <property type="evidence" value="ECO:0007669"/>
    <property type="project" value="UniProtKB-UniRule"/>
</dbReference>
<evidence type="ECO:0000256" key="3">
    <source>
        <dbReference type="ARBA" id="ARBA00022475"/>
    </source>
</evidence>
<dbReference type="GO" id="GO:0033281">
    <property type="term" value="C:TAT protein transport complex"/>
    <property type="evidence" value="ECO:0007669"/>
    <property type="project" value="UniProtKB-UniRule"/>
</dbReference>
<evidence type="ECO:0000256" key="1">
    <source>
        <dbReference type="ARBA" id="ARBA00004162"/>
    </source>
</evidence>
<dbReference type="HAMAP" id="MF_00236">
    <property type="entry name" value="TatA_E"/>
    <property type="match status" value="1"/>
</dbReference>
<dbReference type="RefSeq" id="WP_145196363.1">
    <property type="nucleotide sequence ID" value="NZ_CP036267.1"/>
</dbReference>
<comment type="similarity">
    <text evidence="9">Belongs to the TatA/E family.</text>
</comment>
<reference evidence="10 11" key="1">
    <citation type="submission" date="2019-02" db="EMBL/GenBank/DDBJ databases">
        <title>Deep-cultivation of Planctomycetes and their phenomic and genomic characterization uncovers novel biology.</title>
        <authorList>
            <person name="Wiegand S."/>
            <person name="Jogler M."/>
            <person name="Boedeker C."/>
            <person name="Pinto D."/>
            <person name="Vollmers J."/>
            <person name="Rivas-Marin E."/>
            <person name="Kohn T."/>
            <person name="Peeters S.H."/>
            <person name="Heuer A."/>
            <person name="Rast P."/>
            <person name="Oberbeckmann S."/>
            <person name="Bunk B."/>
            <person name="Jeske O."/>
            <person name="Meyerdierks A."/>
            <person name="Storesund J.E."/>
            <person name="Kallscheuer N."/>
            <person name="Luecker S."/>
            <person name="Lage O.M."/>
            <person name="Pohl T."/>
            <person name="Merkel B.J."/>
            <person name="Hornburger P."/>
            <person name="Mueller R.-W."/>
            <person name="Bruemmer F."/>
            <person name="Labrenz M."/>
            <person name="Spormann A.M."/>
            <person name="Op den Camp H."/>
            <person name="Overmann J."/>
            <person name="Amann R."/>
            <person name="Jetten M.S.M."/>
            <person name="Mascher T."/>
            <person name="Medema M.H."/>
            <person name="Devos D.P."/>
            <person name="Kaster A.-K."/>
            <person name="Ovreas L."/>
            <person name="Rohde M."/>
            <person name="Galperin M.Y."/>
            <person name="Jogler C."/>
        </authorList>
    </citation>
    <scope>NUCLEOTIDE SEQUENCE [LARGE SCALE GENOMIC DNA]</scope>
    <source>
        <strain evidence="10 11">Mal48</strain>
    </source>
</reference>
<evidence type="ECO:0000256" key="7">
    <source>
        <dbReference type="ARBA" id="ARBA00023010"/>
    </source>
</evidence>
<keyword evidence="4 9" id="KW-0812">Transmembrane</keyword>
<dbReference type="InterPro" id="IPR006312">
    <property type="entry name" value="TatA/E"/>
</dbReference>
<evidence type="ECO:0000256" key="6">
    <source>
        <dbReference type="ARBA" id="ARBA00022989"/>
    </source>
</evidence>
<dbReference type="EMBL" id="CP036267">
    <property type="protein sequence ID" value="QDT31636.1"/>
    <property type="molecule type" value="Genomic_DNA"/>
</dbReference>
<dbReference type="OrthoDB" id="290425at2"/>
<name>A0A517QJ42_9PLAN</name>
<evidence type="ECO:0000313" key="10">
    <source>
        <dbReference type="EMBL" id="QDT31636.1"/>
    </source>
</evidence>
<dbReference type="PANTHER" id="PTHR42982:SF1">
    <property type="entry name" value="SEC-INDEPENDENT PROTEIN TRANSLOCASE PROTEIN TATA"/>
    <property type="match status" value="1"/>
</dbReference>
<sequence>MFGLGTPELLLLCFIVLLLFGKKLPSTMKSLGGSVRSFREGMSEEQKLLPK</sequence>
<dbReference type="KEGG" id="tpol:Mal48_08710"/>
<gene>
    <name evidence="9" type="primary">tatA</name>
    <name evidence="10" type="ORF">Mal48_08710</name>
</gene>
<evidence type="ECO:0000256" key="5">
    <source>
        <dbReference type="ARBA" id="ARBA00022927"/>
    </source>
</evidence>
<keyword evidence="7 9" id="KW-0811">Translocation</keyword>
<evidence type="ECO:0000256" key="4">
    <source>
        <dbReference type="ARBA" id="ARBA00022692"/>
    </source>
</evidence>
<organism evidence="10 11">
    <name type="scientific">Thalassoglobus polymorphus</name>
    <dbReference type="NCBI Taxonomy" id="2527994"/>
    <lineage>
        <taxon>Bacteria</taxon>
        <taxon>Pseudomonadati</taxon>
        <taxon>Planctomycetota</taxon>
        <taxon>Planctomycetia</taxon>
        <taxon>Planctomycetales</taxon>
        <taxon>Planctomycetaceae</taxon>
        <taxon>Thalassoglobus</taxon>
    </lineage>
</organism>
<keyword evidence="11" id="KW-1185">Reference proteome</keyword>
<accession>A0A517QJ42</accession>
<keyword evidence="2 9" id="KW-0813">Transport</keyword>
<evidence type="ECO:0000256" key="8">
    <source>
        <dbReference type="ARBA" id="ARBA00023136"/>
    </source>
</evidence>
<dbReference type="GO" id="GO:0043953">
    <property type="term" value="P:protein transport by the Tat complex"/>
    <property type="evidence" value="ECO:0007669"/>
    <property type="project" value="UniProtKB-UniRule"/>
</dbReference>
<comment type="subunit">
    <text evidence="9">Forms a complex with TatC.</text>
</comment>
<keyword evidence="6 9" id="KW-1133">Transmembrane helix</keyword>
<keyword evidence="5 9" id="KW-0653">Protein transport</keyword>
<evidence type="ECO:0000256" key="9">
    <source>
        <dbReference type="HAMAP-Rule" id="MF_00236"/>
    </source>
</evidence>
<dbReference type="AlphaFoldDB" id="A0A517QJ42"/>
<dbReference type="Pfam" id="PF02416">
    <property type="entry name" value="TatA_B_E"/>
    <property type="match status" value="1"/>
</dbReference>